<evidence type="ECO:0000259" key="23">
    <source>
        <dbReference type="PROSITE" id="PS51192"/>
    </source>
</evidence>
<evidence type="ECO:0000256" key="21">
    <source>
        <dbReference type="ARBA" id="ARBA00081913"/>
    </source>
</evidence>
<dbReference type="OrthoDB" id="413460at2759"/>
<dbReference type="GO" id="GO:0016787">
    <property type="term" value="F:hydrolase activity"/>
    <property type="evidence" value="ECO:0007669"/>
    <property type="project" value="UniProtKB-KW"/>
</dbReference>
<dbReference type="InterPro" id="IPR038718">
    <property type="entry name" value="SNF2-like_sf"/>
</dbReference>
<evidence type="ECO:0000256" key="20">
    <source>
        <dbReference type="ARBA" id="ARBA00068237"/>
    </source>
</evidence>
<evidence type="ECO:0000256" key="13">
    <source>
        <dbReference type="ARBA" id="ARBA00022838"/>
    </source>
</evidence>
<evidence type="ECO:0000256" key="11">
    <source>
        <dbReference type="ARBA" id="ARBA00022803"/>
    </source>
</evidence>
<dbReference type="Pfam" id="PF00176">
    <property type="entry name" value="SNF2-rel_dom"/>
    <property type="match status" value="1"/>
</dbReference>
<keyword evidence="8" id="KW-0547">Nucleotide-binding</keyword>
<dbReference type="Pfam" id="PF00271">
    <property type="entry name" value="Helicase_C"/>
    <property type="match status" value="1"/>
</dbReference>
<dbReference type="InterPro" id="IPR027417">
    <property type="entry name" value="P-loop_NTPase"/>
</dbReference>
<dbReference type="InParanoid" id="A0A6P8QW74"/>
<keyword evidence="14" id="KW-0067">ATP-binding</keyword>
<keyword evidence="4" id="KW-0158">Chromosome</keyword>
<evidence type="ECO:0000256" key="10">
    <source>
        <dbReference type="ARBA" id="ARBA00022801"/>
    </source>
</evidence>
<keyword evidence="6" id="KW-0132">Cell division</keyword>
<evidence type="ECO:0000256" key="17">
    <source>
        <dbReference type="ARBA" id="ARBA00023328"/>
    </source>
</evidence>
<evidence type="ECO:0000256" key="5">
    <source>
        <dbReference type="ARBA" id="ARBA00022553"/>
    </source>
</evidence>
<comment type="similarity">
    <text evidence="2">Belongs to the SNF2/RAD54 helicase family.</text>
</comment>
<dbReference type="RefSeq" id="XP_033800075.1">
    <property type="nucleotide sequence ID" value="XM_033944184.1"/>
</dbReference>
<comment type="catalytic activity">
    <reaction evidence="18">
        <text>ATP + H2O = ADP + phosphate + H(+)</text>
        <dbReference type="Rhea" id="RHEA:13065"/>
        <dbReference type="ChEBI" id="CHEBI:15377"/>
        <dbReference type="ChEBI" id="CHEBI:15378"/>
        <dbReference type="ChEBI" id="CHEBI:30616"/>
        <dbReference type="ChEBI" id="CHEBI:43474"/>
        <dbReference type="ChEBI" id="CHEBI:456216"/>
        <dbReference type="EC" id="3.6.4.12"/>
    </reaction>
</comment>
<dbReference type="KEGG" id="gsh:117360439"/>
<feature type="region of interest" description="Disordered" evidence="22">
    <location>
        <begin position="771"/>
        <end position="792"/>
    </location>
</feature>
<dbReference type="Gene3D" id="3.40.50.10810">
    <property type="entry name" value="Tandem AAA-ATPase domain"/>
    <property type="match status" value="1"/>
</dbReference>
<dbReference type="PROSITE" id="PS51192">
    <property type="entry name" value="HELICASE_ATP_BIND_1"/>
    <property type="match status" value="1"/>
</dbReference>
<feature type="domain" description="Helicase ATP-binding" evidence="23">
    <location>
        <begin position="135"/>
        <end position="303"/>
    </location>
</feature>
<comment type="subcellular location">
    <subcellularLocation>
        <location evidence="1">Chromosome</location>
        <location evidence="1">Centromere</location>
        <location evidence="1">Kinetochore</location>
    </subcellularLocation>
</comment>
<evidence type="ECO:0000313" key="26">
    <source>
        <dbReference type="RefSeq" id="XP_033800075.1"/>
    </source>
</evidence>
<dbReference type="PANTHER" id="PTHR45629:SF7">
    <property type="entry name" value="DNA EXCISION REPAIR PROTEIN ERCC-6-RELATED"/>
    <property type="match status" value="1"/>
</dbReference>
<gene>
    <name evidence="26" type="primary">LOC117360439</name>
</gene>
<dbReference type="GeneID" id="117360439"/>
<feature type="region of interest" description="Disordered" evidence="22">
    <location>
        <begin position="1041"/>
        <end position="1060"/>
    </location>
</feature>
<dbReference type="GO" id="GO:0000776">
    <property type="term" value="C:kinetochore"/>
    <property type="evidence" value="ECO:0007669"/>
    <property type="project" value="UniProtKB-KW"/>
</dbReference>
<feature type="region of interest" description="Disordered" evidence="22">
    <location>
        <begin position="1126"/>
        <end position="1150"/>
    </location>
</feature>
<evidence type="ECO:0000256" key="4">
    <source>
        <dbReference type="ARBA" id="ARBA00022454"/>
    </source>
</evidence>
<dbReference type="InterPro" id="IPR000330">
    <property type="entry name" value="SNF2_N"/>
</dbReference>
<keyword evidence="13" id="KW-0995">Kinetochore</keyword>
<evidence type="ECO:0000256" key="3">
    <source>
        <dbReference type="ARBA" id="ARBA00012551"/>
    </source>
</evidence>
<feature type="domain" description="Helicase C-terminal" evidence="24">
    <location>
        <begin position="493"/>
        <end position="653"/>
    </location>
</feature>
<keyword evidence="12" id="KW-0347">Helicase</keyword>
<evidence type="ECO:0000256" key="9">
    <source>
        <dbReference type="ARBA" id="ARBA00022776"/>
    </source>
</evidence>
<reference evidence="26" key="1">
    <citation type="submission" date="2025-08" db="UniProtKB">
        <authorList>
            <consortium name="RefSeq"/>
        </authorList>
    </citation>
    <scope>IDENTIFICATION</scope>
</reference>
<organism evidence="25 26">
    <name type="scientific">Geotrypetes seraphini</name>
    <name type="common">Gaboon caecilian</name>
    <name type="synonym">Caecilia seraphini</name>
    <dbReference type="NCBI Taxonomy" id="260995"/>
    <lineage>
        <taxon>Eukaryota</taxon>
        <taxon>Metazoa</taxon>
        <taxon>Chordata</taxon>
        <taxon>Craniata</taxon>
        <taxon>Vertebrata</taxon>
        <taxon>Euteleostomi</taxon>
        <taxon>Amphibia</taxon>
        <taxon>Gymnophiona</taxon>
        <taxon>Geotrypetes</taxon>
    </lineage>
</organism>
<name>A0A6P8QW74_GEOSA</name>
<evidence type="ECO:0000256" key="22">
    <source>
        <dbReference type="SAM" id="MobiDB-lite"/>
    </source>
</evidence>
<dbReference type="InterPro" id="IPR049730">
    <property type="entry name" value="SNF2/RAD54-like_C"/>
</dbReference>
<dbReference type="SMART" id="SM00490">
    <property type="entry name" value="HELICc"/>
    <property type="match status" value="1"/>
</dbReference>
<dbReference type="PANTHER" id="PTHR45629">
    <property type="entry name" value="SNF2/RAD54 FAMILY MEMBER"/>
    <property type="match status" value="1"/>
</dbReference>
<protein>
    <recommendedName>
        <fullName evidence="20">DNA excision repair protein ERCC-6-like</fullName>
        <ecNumber evidence="3">3.6.4.12</ecNumber>
    </recommendedName>
    <alternativeName>
        <fullName evidence="21">ATP-dependent helicase ERCC6-like</fullName>
    </alternativeName>
</protein>
<comment type="function">
    <text evidence="19">DNA helicase that acts as a tension sensor that associates with catenated DNA which is stretched under tension until it is resolved during anaphase. Functions as ATP-dependent DNA translocase. Can promote Holliday junction branch migration (in vitro).</text>
</comment>
<keyword evidence="15" id="KW-0238">DNA-binding</keyword>
<dbReference type="InterPro" id="IPR001650">
    <property type="entry name" value="Helicase_C-like"/>
</dbReference>
<proteinExistence type="inferred from homology"/>
<keyword evidence="16" id="KW-0131">Cell cycle</keyword>
<dbReference type="GO" id="GO:0005524">
    <property type="term" value="F:ATP binding"/>
    <property type="evidence" value="ECO:0007669"/>
    <property type="project" value="UniProtKB-KW"/>
</dbReference>
<sequence length="1323" mass="150066">MDIDSRERIGSIDLSFSGIDANQAAKYGRPKYLPSSRRTLQEIILPNYVKKAKEEARNGNLTQSLELFRLANEICSSEKVKSRIKKLEEVLAELDLQEEQEDEFVNVLDSDLMIYKDLYNKLYKYQKEGVAFLYSLYKCGYKGGILADDMGLGKTIQIIAFLSCMFDAESIKYVLLVMPTTLISNWKKEFAKWTPGMRVHEFHGTSKSERTKNLEKIQRKGGIIITTYQMLINNWQQLSSFNGREFVWDYIILDEAHKIKTSSAKTTKCAHSIPVKNRILLTGTPVQNNLREMWSLFDFACQGTLLGTSKTFKMEYENPITRAREKDATPGEKALGLKISENLMKIIKPYFLRRRKEEVLNNKSTEMEPNDHSDSNQKFISAPIPSLSRKNDFIVWVCLGSVQEEIYRKFLSLDEIKELLMSTRSPLAQLNVLKKLCDHPRLLTARACIQLGLEGHEQSISYNESEENDYVGALKIDHISDETLIQESGKLVFLMELLVRLRDEGHQTLVFSQSRKMLDILYRILSNKGFKIMRIDGTVSQIAERERRINMFQNSKDYSVFLLTTQVGGVGLTLTAADRVVIFDPSWNPATDAQAVDRVYRIGQKENVVIYRLITCGTVEEKIYRRQIFKDSLIRQTTGDKKNPFRYFTKQELRELFSLDDTQTSSTQIQLQSMHAHQRRTDTNLDEHIAYLYTLGMFGISDHDLMYTAEAESHEEHDVNGEDHHYIQQRVQKAQNLVQLESQMNEQLMEQMKSGTEGAWLRQAAVSSQQVFASKPNQKKLPNSEFNPNTQHVSPPVIVDLTQNISDVSCQMTSLVIEESDEEMMTENLSDLDKNVLQKSECSETDKHSRFIPSSTYPLAHDDKNGTEAHPVNAKGDGSLTSGLLSCQLVENSTPNINNKQMTSVHLPCDYSTVTELEPIISDQLVDSSMFCNVPVPSNNLKTTNTSRTAGECETSQSASSRKLSQSLFKVTGNLRSDLTEATLEDKISLESSFLKSSSLFQSDFNLILEDTVEHTNNSEAHLKAENHLCKSTENSCVKENYGSSHPGESDGEYSEESNLASYDEELKDEDQFFSVKKKNIRRIVSDDENESKSLSTWEENIHEKGFSPEVSPLCKSLRGISASTPKNSSLANSLFSPSRSTGANRSTASKRSLVNIVVEDMDDVEEILERKSTSTDDTEEMEDCVTKEAEEQSLGEALPLEGTEPCYLDEEESEESVVESSNETEDFLDKSTSDYELESGEQMDCFAQKKDLKDLCKNEVIESNGLSNSNYYETLVKQGKELTQCGKLKEALNCLQQALDIKSGDHEVMLLMLNLYRQLSQS</sequence>
<dbReference type="GO" id="GO:0003677">
    <property type="term" value="F:DNA binding"/>
    <property type="evidence" value="ECO:0007669"/>
    <property type="project" value="UniProtKB-KW"/>
</dbReference>
<dbReference type="Gene3D" id="3.40.50.300">
    <property type="entry name" value="P-loop containing nucleotide triphosphate hydrolases"/>
    <property type="match status" value="1"/>
</dbReference>
<keyword evidence="17" id="KW-0137">Centromere</keyword>
<evidence type="ECO:0000256" key="7">
    <source>
        <dbReference type="ARBA" id="ARBA00022737"/>
    </source>
</evidence>
<dbReference type="GO" id="GO:0015616">
    <property type="term" value="F:DNA translocase activity"/>
    <property type="evidence" value="ECO:0007669"/>
    <property type="project" value="TreeGrafter"/>
</dbReference>
<dbReference type="SUPFAM" id="SSF52540">
    <property type="entry name" value="P-loop containing nucleoside triphosphate hydrolases"/>
    <property type="match status" value="2"/>
</dbReference>
<dbReference type="GO" id="GO:0003678">
    <property type="term" value="F:DNA helicase activity"/>
    <property type="evidence" value="ECO:0007669"/>
    <property type="project" value="UniProtKB-EC"/>
</dbReference>
<dbReference type="EC" id="3.6.4.12" evidence="3"/>
<evidence type="ECO:0000256" key="16">
    <source>
        <dbReference type="ARBA" id="ARBA00023306"/>
    </source>
</evidence>
<evidence type="ECO:0000256" key="14">
    <source>
        <dbReference type="ARBA" id="ARBA00022840"/>
    </source>
</evidence>
<dbReference type="FunFam" id="3.40.50.10810:FF:000029">
    <property type="entry name" value="ERCC excision repair 6-like, spindle assembly checkpoint helicase"/>
    <property type="match status" value="1"/>
</dbReference>
<keyword evidence="9" id="KW-0498">Mitosis</keyword>
<keyword evidence="10" id="KW-0378">Hydrolase</keyword>
<evidence type="ECO:0000256" key="6">
    <source>
        <dbReference type="ARBA" id="ARBA00022618"/>
    </source>
</evidence>
<dbReference type="FunCoup" id="A0A6P8QW74">
    <property type="interactions" value="485"/>
</dbReference>
<accession>A0A6P8QW74</accession>
<keyword evidence="5" id="KW-0597">Phosphoprotein</keyword>
<evidence type="ECO:0000256" key="12">
    <source>
        <dbReference type="ARBA" id="ARBA00022806"/>
    </source>
</evidence>
<dbReference type="CDD" id="cd18793">
    <property type="entry name" value="SF2_C_SNF"/>
    <property type="match status" value="1"/>
</dbReference>
<evidence type="ECO:0000256" key="2">
    <source>
        <dbReference type="ARBA" id="ARBA00007025"/>
    </source>
</evidence>
<keyword evidence="11" id="KW-0802">TPR repeat</keyword>
<evidence type="ECO:0000256" key="18">
    <source>
        <dbReference type="ARBA" id="ARBA00047995"/>
    </source>
</evidence>
<evidence type="ECO:0000259" key="24">
    <source>
        <dbReference type="PROSITE" id="PS51194"/>
    </source>
</evidence>
<dbReference type="InterPro" id="IPR014001">
    <property type="entry name" value="Helicase_ATP-bd"/>
</dbReference>
<dbReference type="InterPro" id="IPR050496">
    <property type="entry name" value="SNF2_RAD54_helicase_repair"/>
</dbReference>
<dbReference type="GO" id="GO:0051301">
    <property type="term" value="P:cell division"/>
    <property type="evidence" value="ECO:0007669"/>
    <property type="project" value="UniProtKB-KW"/>
</dbReference>
<dbReference type="SMART" id="SM00487">
    <property type="entry name" value="DEXDc"/>
    <property type="match status" value="1"/>
</dbReference>
<dbReference type="CDD" id="cd18001">
    <property type="entry name" value="DEXHc_ERCC6L"/>
    <property type="match status" value="1"/>
</dbReference>
<dbReference type="Proteomes" id="UP000515159">
    <property type="component" value="Chromosome 5"/>
</dbReference>
<evidence type="ECO:0000256" key="1">
    <source>
        <dbReference type="ARBA" id="ARBA00004629"/>
    </source>
</evidence>
<evidence type="ECO:0000256" key="15">
    <source>
        <dbReference type="ARBA" id="ARBA00023125"/>
    </source>
</evidence>
<evidence type="ECO:0000256" key="8">
    <source>
        <dbReference type="ARBA" id="ARBA00022741"/>
    </source>
</evidence>
<feature type="region of interest" description="Disordered" evidence="22">
    <location>
        <begin position="845"/>
        <end position="869"/>
    </location>
</feature>
<evidence type="ECO:0000256" key="19">
    <source>
        <dbReference type="ARBA" id="ARBA00058190"/>
    </source>
</evidence>
<dbReference type="PROSITE" id="PS51194">
    <property type="entry name" value="HELICASE_CTER"/>
    <property type="match status" value="1"/>
</dbReference>
<evidence type="ECO:0000313" key="25">
    <source>
        <dbReference type="Proteomes" id="UP000515159"/>
    </source>
</evidence>
<keyword evidence="7" id="KW-0677">Repeat</keyword>
<keyword evidence="25" id="KW-1185">Reference proteome</keyword>